<dbReference type="InterPro" id="IPR004143">
    <property type="entry name" value="BPL_LPL_catalytic"/>
</dbReference>
<dbReference type="GO" id="GO:0005737">
    <property type="term" value="C:cytoplasm"/>
    <property type="evidence" value="ECO:0007669"/>
    <property type="project" value="TreeGrafter"/>
</dbReference>
<organism evidence="2 3">
    <name type="scientific">Armadillidium nasatum</name>
    <dbReference type="NCBI Taxonomy" id="96803"/>
    <lineage>
        <taxon>Eukaryota</taxon>
        <taxon>Metazoa</taxon>
        <taxon>Ecdysozoa</taxon>
        <taxon>Arthropoda</taxon>
        <taxon>Crustacea</taxon>
        <taxon>Multicrustacea</taxon>
        <taxon>Malacostraca</taxon>
        <taxon>Eumalacostraca</taxon>
        <taxon>Peracarida</taxon>
        <taxon>Isopoda</taxon>
        <taxon>Oniscidea</taxon>
        <taxon>Crinocheta</taxon>
        <taxon>Armadillidiidae</taxon>
        <taxon>Armadillidium</taxon>
    </lineage>
</organism>
<dbReference type="SUPFAM" id="SSF55681">
    <property type="entry name" value="Class II aaRS and biotin synthetases"/>
    <property type="match status" value="1"/>
</dbReference>
<dbReference type="PANTHER" id="PTHR12835:SF5">
    <property type="entry name" value="BIOTIN--PROTEIN LIGASE"/>
    <property type="match status" value="1"/>
</dbReference>
<reference evidence="2 3" key="1">
    <citation type="journal article" date="2019" name="PLoS Biol.">
        <title>Sex chromosomes control vertical transmission of feminizing Wolbachia symbionts in an isopod.</title>
        <authorList>
            <person name="Becking T."/>
            <person name="Chebbi M.A."/>
            <person name="Giraud I."/>
            <person name="Moumen B."/>
            <person name="Laverre T."/>
            <person name="Caubet Y."/>
            <person name="Peccoud J."/>
            <person name="Gilbert C."/>
            <person name="Cordaux R."/>
        </authorList>
    </citation>
    <scope>NUCLEOTIDE SEQUENCE [LARGE SCALE GENOMIC DNA]</scope>
    <source>
        <strain evidence="2">ANa2</strain>
        <tissue evidence="2">Whole body excluding digestive tract and cuticle</tissue>
    </source>
</reference>
<dbReference type="PROSITE" id="PS51733">
    <property type="entry name" value="BPL_LPL_CATALYTIC"/>
    <property type="match status" value="1"/>
</dbReference>
<dbReference type="Proteomes" id="UP000326759">
    <property type="component" value="Unassembled WGS sequence"/>
</dbReference>
<evidence type="ECO:0000313" key="2">
    <source>
        <dbReference type="EMBL" id="KAB7503063.1"/>
    </source>
</evidence>
<dbReference type="Gene3D" id="3.30.930.10">
    <property type="entry name" value="Bira Bifunctional Protein, Domain 2"/>
    <property type="match status" value="1"/>
</dbReference>
<gene>
    <name evidence="2" type="primary">Hlcs</name>
    <name evidence="2" type="ORF">Anas_02810</name>
</gene>
<keyword evidence="2" id="KW-0436">Ligase</keyword>
<evidence type="ECO:0000313" key="3">
    <source>
        <dbReference type="Proteomes" id="UP000326759"/>
    </source>
</evidence>
<evidence type="ECO:0000259" key="1">
    <source>
        <dbReference type="PROSITE" id="PS51733"/>
    </source>
</evidence>
<dbReference type="AlphaFoldDB" id="A0A5N5T8T7"/>
<accession>A0A5N5T8T7</accession>
<proteinExistence type="predicted"/>
<name>A0A5N5T8T7_9CRUS</name>
<dbReference type="InterPro" id="IPR045864">
    <property type="entry name" value="aa-tRNA-synth_II/BPL/LPL"/>
</dbReference>
<dbReference type="PANTHER" id="PTHR12835">
    <property type="entry name" value="BIOTIN PROTEIN LIGASE"/>
    <property type="match status" value="1"/>
</dbReference>
<dbReference type="OrthoDB" id="10250105at2759"/>
<sequence>MSYNKWKNVQLLHHQHCFHSSPKHKNTKALEKKSNTGSAVSVEPTFVEITDEYGVRHRLDLKVLAKDDTWGAPSLLVANVSGKSGKALFSQDPSQCITCELKGEQLKKSNESRLEILRHLLSTYMDIEIDSEAKERSQMNLPDYTPALKQKFVEEMKKESKDGLLVRHSLSISFHNKEAQSSIPSRSFLPILLTGYTKEFSTVKYFEELNTSFIGRLVVFCEVLSSTMNVVLGKSPLEDGIAVIAIRQREGRGCTMFSLQLHFSASSNMGQCLPFLQHLMSLAMVTAVTGIPGYKDIPLRLKWPNDIYLNSNTKIGGVIVEASIQGGRVIANLGCGINLSNTNPTSCINAAIREYNAATKAKLAELTYEVLCARIFNQAEYFIKRFQENGADEIIKEYYNYWLHGYE</sequence>
<keyword evidence="3" id="KW-1185">Reference proteome</keyword>
<dbReference type="Pfam" id="PF03099">
    <property type="entry name" value="BPL_LplA_LipB"/>
    <property type="match status" value="1"/>
</dbReference>
<dbReference type="GO" id="GO:0004077">
    <property type="term" value="F:biotin--[biotin carboxyl-carrier protein] ligase activity"/>
    <property type="evidence" value="ECO:0007669"/>
    <property type="project" value="TreeGrafter"/>
</dbReference>
<feature type="domain" description="BPL/LPL catalytic" evidence="1">
    <location>
        <begin position="203"/>
        <end position="387"/>
    </location>
</feature>
<dbReference type="EMBL" id="SEYY01005973">
    <property type="protein sequence ID" value="KAB7503063.1"/>
    <property type="molecule type" value="Genomic_DNA"/>
</dbReference>
<protein>
    <submittedName>
        <fullName evidence="2">Biotin--protein ligase</fullName>
    </submittedName>
</protein>
<comment type="caution">
    <text evidence="2">The sequence shown here is derived from an EMBL/GenBank/DDBJ whole genome shotgun (WGS) entry which is preliminary data.</text>
</comment>